<accession>A0A2U1ZYR2</accession>
<dbReference type="OrthoDB" id="1664004at2"/>
<keyword evidence="2" id="KW-1185">Reference proteome</keyword>
<sequence>MEEAVIDTAFEFHSDTPSGKDADAHSPTLRRYHQLLWSKPLPNGDPFTLTPEPRGYLSHRSGRGTFFLSSDAITTNLLGRAWRVIQRIAPDDRPENLGYTIGSAVVFPGDKIDGKATINGARGFHPRIADRFDLTLECIRRHYAGGTSPLTDALLRYARFFDLFETFDAYTEFFLLDDLVHAESRQVAFMHPFDDFRTPAVPRTVDEYLAYVRSSNEFIRARNRRIENYVAGTS</sequence>
<protein>
    <submittedName>
        <fullName evidence="1">Uncharacterized protein</fullName>
    </submittedName>
</protein>
<dbReference type="Proteomes" id="UP000245166">
    <property type="component" value="Unassembled WGS sequence"/>
</dbReference>
<dbReference type="Pfam" id="PF22507">
    <property type="entry name" value="DUF6994"/>
    <property type="match status" value="1"/>
</dbReference>
<evidence type="ECO:0000313" key="1">
    <source>
        <dbReference type="EMBL" id="PWD52063.1"/>
    </source>
</evidence>
<reference evidence="1 2" key="1">
    <citation type="submission" date="2018-03" db="EMBL/GenBank/DDBJ databases">
        <title>Genome assembly of novel Miniimonas species PCH200.</title>
        <authorList>
            <person name="Thakur V."/>
            <person name="Kumar V."/>
            <person name="Singh D."/>
        </authorList>
    </citation>
    <scope>NUCLEOTIDE SEQUENCE [LARGE SCALE GENOMIC DNA]</scope>
    <source>
        <strain evidence="1 2">PCH200</strain>
    </source>
</reference>
<organism evidence="1 2">
    <name type="scientific">Serinibacter arcticus</name>
    <dbReference type="NCBI Taxonomy" id="1655435"/>
    <lineage>
        <taxon>Bacteria</taxon>
        <taxon>Bacillati</taxon>
        <taxon>Actinomycetota</taxon>
        <taxon>Actinomycetes</taxon>
        <taxon>Micrococcales</taxon>
        <taxon>Beutenbergiaceae</taxon>
        <taxon>Serinibacter</taxon>
    </lineage>
</organism>
<name>A0A2U1ZYR2_9MICO</name>
<evidence type="ECO:0000313" key="2">
    <source>
        <dbReference type="Proteomes" id="UP000245166"/>
    </source>
</evidence>
<dbReference type="AlphaFoldDB" id="A0A2U1ZYR2"/>
<dbReference type="InterPro" id="IPR054263">
    <property type="entry name" value="DUF6994"/>
</dbReference>
<dbReference type="EMBL" id="PYHR01000002">
    <property type="protein sequence ID" value="PWD52063.1"/>
    <property type="molecule type" value="Genomic_DNA"/>
</dbReference>
<gene>
    <name evidence="1" type="ORF">C8046_16830</name>
</gene>
<proteinExistence type="predicted"/>
<comment type="caution">
    <text evidence="1">The sequence shown here is derived from an EMBL/GenBank/DDBJ whole genome shotgun (WGS) entry which is preliminary data.</text>
</comment>